<dbReference type="EMBL" id="FNON01000002">
    <property type="protein sequence ID" value="SDX23366.1"/>
    <property type="molecule type" value="Genomic_DNA"/>
</dbReference>
<dbReference type="OrthoDB" id="3541011at2"/>
<dbReference type="Proteomes" id="UP000199515">
    <property type="component" value="Unassembled WGS sequence"/>
</dbReference>
<accession>A0A1H3A159</accession>
<dbReference type="AlphaFoldDB" id="A0A1H3A159"/>
<name>A0A1H3A159_9PSEU</name>
<reference evidence="1 2" key="1">
    <citation type="submission" date="2016-10" db="EMBL/GenBank/DDBJ databases">
        <authorList>
            <person name="de Groot N.N."/>
        </authorList>
    </citation>
    <scope>NUCLEOTIDE SEQUENCE [LARGE SCALE GENOMIC DNA]</scope>
    <source>
        <strain evidence="1 2">CPCC 202699</strain>
    </source>
</reference>
<dbReference type="STRING" id="589385.SAMN05421504_102754"/>
<protein>
    <submittedName>
        <fullName evidence="1">Uncharacterized protein</fullName>
    </submittedName>
</protein>
<organism evidence="1 2">
    <name type="scientific">Amycolatopsis xylanica</name>
    <dbReference type="NCBI Taxonomy" id="589385"/>
    <lineage>
        <taxon>Bacteria</taxon>
        <taxon>Bacillati</taxon>
        <taxon>Actinomycetota</taxon>
        <taxon>Actinomycetes</taxon>
        <taxon>Pseudonocardiales</taxon>
        <taxon>Pseudonocardiaceae</taxon>
        <taxon>Amycolatopsis</taxon>
    </lineage>
</organism>
<gene>
    <name evidence="1" type="ORF">SAMN05421504_102754</name>
</gene>
<evidence type="ECO:0000313" key="1">
    <source>
        <dbReference type="EMBL" id="SDX23366.1"/>
    </source>
</evidence>
<proteinExistence type="predicted"/>
<evidence type="ECO:0000313" key="2">
    <source>
        <dbReference type="Proteomes" id="UP000199515"/>
    </source>
</evidence>
<keyword evidence="2" id="KW-1185">Reference proteome</keyword>
<dbReference type="RefSeq" id="WP_091288595.1">
    <property type="nucleotide sequence ID" value="NZ_FNON01000002.1"/>
</dbReference>
<sequence length="254" mass="27745">MDYAGLRTGLLEPALGDVDLTAEPRRFFRHVVPCPRCNGSGTQRVLWDDEWEDGWSCGHCLPWTGHTKDSPIDAVPDGSHVKALGPSIVEAEALAWETAALIEPWGSRPAERIVWRVGTTGTKKIGDHCVPVDIGLLVNDIFFIHLREELKGCDAGIDISTPGYDRPAPYPDVAFQARKHANWAAAAAAGHRFPERIRHANGVKELGDHPLAGKSFAELPNFYTQVLGIWLTGYALESIKDGTICLYAASAADR</sequence>